<dbReference type="EMBL" id="JAOYFB010000002">
    <property type="protein sequence ID" value="KAK4008508.1"/>
    <property type="molecule type" value="Genomic_DNA"/>
</dbReference>
<reference evidence="1 2" key="1">
    <citation type="journal article" date="2023" name="Nucleic Acids Res.">
        <title>The hologenome of Daphnia magna reveals possible DNA methylation and microbiome-mediated evolution of the host genome.</title>
        <authorList>
            <person name="Chaturvedi A."/>
            <person name="Li X."/>
            <person name="Dhandapani V."/>
            <person name="Marshall H."/>
            <person name="Kissane S."/>
            <person name="Cuenca-Cambronero M."/>
            <person name="Asole G."/>
            <person name="Calvet F."/>
            <person name="Ruiz-Romero M."/>
            <person name="Marangio P."/>
            <person name="Guigo R."/>
            <person name="Rago D."/>
            <person name="Mirbahai L."/>
            <person name="Eastwood N."/>
            <person name="Colbourne J.K."/>
            <person name="Zhou J."/>
            <person name="Mallon E."/>
            <person name="Orsini L."/>
        </authorList>
    </citation>
    <scope>NUCLEOTIDE SEQUENCE [LARGE SCALE GENOMIC DNA]</scope>
    <source>
        <strain evidence="1">LRV0_1</strain>
    </source>
</reference>
<protein>
    <submittedName>
        <fullName evidence="1">Uncharacterized protein</fullName>
    </submittedName>
</protein>
<evidence type="ECO:0000313" key="2">
    <source>
        <dbReference type="Proteomes" id="UP001234178"/>
    </source>
</evidence>
<evidence type="ECO:0000313" key="1">
    <source>
        <dbReference type="EMBL" id="KAK4008508.1"/>
    </source>
</evidence>
<gene>
    <name evidence="1" type="ORF">OUZ56_013644</name>
</gene>
<keyword evidence="2" id="KW-1185">Reference proteome</keyword>
<sequence length="66" mass="7708">MPNGCLKLWNDLPITNKTRDEVWSCLQLENSEGMGLKCIRRMWRLGNYYECLGRQCLSSNELLVLT</sequence>
<comment type="caution">
    <text evidence="1">The sequence shown here is derived from an EMBL/GenBank/DDBJ whole genome shotgun (WGS) entry which is preliminary data.</text>
</comment>
<proteinExistence type="predicted"/>
<dbReference type="Proteomes" id="UP001234178">
    <property type="component" value="Unassembled WGS sequence"/>
</dbReference>
<name>A0ABQ9Z6J0_9CRUS</name>
<organism evidence="1 2">
    <name type="scientific">Daphnia magna</name>
    <dbReference type="NCBI Taxonomy" id="35525"/>
    <lineage>
        <taxon>Eukaryota</taxon>
        <taxon>Metazoa</taxon>
        <taxon>Ecdysozoa</taxon>
        <taxon>Arthropoda</taxon>
        <taxon>Crustacea</taxon>
        <taxon>Branchiopoda</taxon>
        <taxon>Diplostraca</taxon>
        <taxon>Cladocera</taxon>
        <taxon>Anomopoda</taxon>
        <taxon>Daphniidae</taxon>
        <taxon>Daphnia</taxon>
    </lineage>
</organism>
<accession>A0ABQ9Z6J0</accession>